<name>A0ABU8SYC3_9GAMM</name>
<accession>A0ABU8SYC3</accession>
<organism evidence="1 2">
    <name type="scientific">Pseudoalteromonas lipolytica</name>
    <dbReference type="NCBI Taxonomy" id="570156"/>
    <lineage>
        <taxon>Bacteria</taxon>
        <taxon>Pseudomonadati</taxon>
        <taxon>Pseudomonadota</taxon>
        <taxon>Gammaproteobacteria</taxon>
        <taxon>Alteromonadales</taxon>
        <taxon>Pseudoalteromonadaceae</taxon>
        <taxon>Pseudoalteromonas</taxon>
    </lineage>
</organism>
<reference evidence="1 2" key="1">
    <citation type="submission" date="2023-01" db="EMBL/GenBank/DDBJ databases">
        <title>Trichodesmium-associated heterotrophic epibiont bacteria.</title>
        <authorList>
            <person name="Cleveland C.S."/>
            <person name="Webb E.A."/>
        </authorList>
    </citation>
    <scope>NUCLEOTIDE SEQUENCE [LARGE SCALE GENOMIC DNA]</scope>
    <source>
        <strain evidence="1 2">USCH2</strain>
    </source>
</reference>
<gene>
    <name evidence="1" type="ORF">PQI24_18495</name>
</gene>
<sequence>MNKARIFSETLVSIFVAIATKRELKFDYFMNEIDQFCWIALNEGNVIPSLYIKMIDQALTELTFKNKGKYMQAYNTAIEDFKTEWLVGKAIEFYCSPEHQGFLTENINQHLI</sequence>
<dbReference type="EMBL" id="JAQPZS010000022">
    <property type="protein sequence ID" value="MEJ6498037.1"/>
    <property type="molecule type" value="Genomic_DNA"/>
</dbReference>
<dbReference type="RefSeq" id="WP_294412121.1">
    <property type="nucleotide sequence ID" value="NZ_JAQPZS010000022.1"/>
</dbReference>
<proteinExistence type="predicted"/>
<protein>
    <submittedName>
        <fullName evidence="1">Uncharacterized protein</fullName>
    </submittedName>
</protein>
<comment type="caution">
    <text evidence="1">The sequence shown here is derived from an EMBL/GenBank/DDBJ whole genome shotgun (WGS) entry which is preliminary data.</text>
</comment>
<dbReference type="Proteomes" id="UP001377972">
    <property type="component" value="Unassembled WGS sequence"/>
</dbReference>
<evidence type="ECO:0000313" key="1">
    <source>
        <dbReference type="EMBL" id="MEJ6498037.1"/>
    </source>
</evidence>
<evidence type="ECO:0000313" key="2">
    <source>
        <dbReference type="Proteomes" id="UP001377972"/>
    </source>
</evidence>
<keyword evidence="2" id="KW-1185">Reference proteome</keyword>